<name>A0ABU1SPR7_9HYPH</name>
<keyword evidence="2" id="KW-1185">Reference proteome</keyword>
<organism evidence="1 2">
    <name type="scientific">Rhizobium miluonense</name>
    <dbReference type="NCBI Taxonomy" id="411945"/>
    <lineage>
        <taxon>Bacteria</taxon>
        <taxon>Pseudomonadati</taxon>
        <taxon>Pseudomonadota</taxon>
        <taxon>Alphaproteobacteria</taxon>
        <taxon>Hyphomicrobiales</taxon>
        <taxon>Rhizobiaceae</taxon>
        <taxon>Rhizobium/Agrobacterium group</taxon>
        <taxon>Rhizobium</taxon>
    </lineage>
</organism>
<protein>
    <submittedName>
        <fullName evidence="1">Uncharacterized protein</fullName>
    </submittedName>
</protein>
<dbReference type="Proteomes" id="UP001250791">
    <property type="component" value="Unassembled WGS sequence"/>
</dbReference>
<gene>
    <name evidence="1" type="ORF">J2W52_002556</name>
</gene>
<accession>A0ABU1SPR7</accession>
<dbReference type="EMBL" id="JAVDUP010000002">
    <property type="protein sequence ID" value="MDR6900941.1"/>
    <property type="molecule type" value="Genomic_DNA"/>
</dbReference>
<sequence length="46" mass="4916">MKRILQGDHRIAVVAGDTMSQTTSAETQEMLIDGLSVMALLKNGAL</sequence>
<evidence type="ECO:0000313" key="2">
    <source>
        <dbReference type="Proteomes" id="UP001250791"/>
    </source>
</evidence>
<reference evidence="1 2" key="1">
    <citation type="submission" date="2023-07" db="EMBL/GenBank/DDBJ databases">
        <title>Sorghum-associated microbial communities from plants grown in Nebraska, USA.</title>
        <authorList>
            <person name="Schachtman D."/>
        </authorList>
    </citation>
    <scope>NUCLEOTIDE SEQUENCE [LARGE SCALE GENOMIC DNA]</scope>
    <source>
        <strain evidence="1 2">3199</strain>
    </source>
</reference>
<comment type="caution">
    <text evidence="1">The sequence shown here is derived from an EMBL/GenBank/DDBJ whole genome shotgun (WGS) entry which is preliminary data.</text>
</comment>
<evidence type="ECO:0000313" key="1">
    <source>
        <dbReference type="EMBL" id="MDR6900941.1"/>
    </source>
</evidence>
<proteinExistence type="predicted"/>
<dbReference type="RefSeq" id="WP_310230920.1">
    <property type="nucleotide sequence ID" value="NZ_JAVDUP010000002.1"/>
</dbReference>